<dbReference type="PANTHER" id="PTHR24421">
    <property type="entry name" value="NITRATE/NITRITE SENSOR PROTEIN NARX-RELATED"/>
    <property type="match status" value="1"/>
</dbReference>
<evidence type="ECO:0000259" key="11">
    <source>
        <dbReference type="PROSITE" id="PS50109"/>
    </source>
</evidence>
<keyword evidence="6" id="KW-0418">Kinase</keyword>
<dbReference type="Gene3D" id="2.60.40.10">
    <property type="entry name" value="Immunoglobulins"/>
    <property type="match status" value="1"/>
</dbReference>
<dbReference type="CDD" id="cd16917">
    <property type="entry name" value="HATPase_UhpB-NarQ-NarX-like"/>
    <property type="match status" value="1"/>
</dbReference>
<dbReference type="SUPFAM" id="SSF63829">
    <property type="entry name" value="Calcium-dependent phosphotriesterase"/>
    <property type="match status" value="1"/>
</dbReference>
<comment type="caution">
    <text evidence="12">The sequence shown here is derived from an EMBL/GenBank/DDBJ whole genome shotgun (WGS) entry which is preliminary data.</text>
</comment>
<dbReference type="Gene3D" id="2.130.10.10">
    <property type="entry name" value="YVTN repeat-like/Quinoprotein amine dehydrogenase"/>
    <property type="match status" value="2"/>
</dbReference>
<feature type="transmembrane region" description="Helical" evidence="9">
    <location>
        <begin position="764"/>
        <end position="781"/>
    </location>
</feature>
<feature type="domain" description="Histidine kinase" evidence="11">
    <location>
        <begin position="802"/>
        <end position="990"/>
    </location>
</feature>
<keyword evidence="3" id="KW-0597">Phosphoprotein</keyword>
<dbReference type="InterPro" id="IPR011123">
    <property type="entry name" value="Y_Y_Y"/>
</dbReference>
<evidence type="ECO:0000256" key="8">
    <source>
        <dbReference type="ARBA" id="ARBA00023012"/>
    </source>
</evidence>
<dbReference type="Pfam" id="PF07730">
    <property type="entry name" value="HisKA_3"/>
    <property type="match status" value="1"/>
</dbReference>
<dbReference type="InterPro" id="IPR036890">
    <property type="entry name" value="HATPase_C_sf"/>
</dbReference>
<proteinExistence type="predicted"/>
<dbReference type="GO" id="GO:0016020">
    <property type="term" value="C:membrane"/>
    <property type="evidence" value="ECO:0007669"/>
    <property type="project" value="InterPro"/>
</dbReference>
<dbReference type="InterPro" id="IPR011712">
    <property type="entry name" value="Sig_transdc_His_kin_sub3_dim/P"/>
</dbReference>
<dbReference type="Pfam" id="PF07495">
    <property type="entry name" value="Y_Y_Y"/>
    <property type="match status" value="1"/>
</dbReference>
<dbReference type="Gene3D" id="3.30.565.10">
    <property type="entry name" value="Histidine kinase-like ATPase, C-terminal domain"/>
    <property type="match status" value="1"/>
</dbReference>
<dbReference type="PANTHER" id="PTHR24421:SF10">
    <property type="entry name" value="NITRATE_NITRITE SENSOR PROTEIN NARQ"/>
    <property type="match status" value="1"/>
</dbReference>
<name>A0A6M1SVY3_9BACT</name>
<dbReference type="PROSITE" id="PS50109">
    <property type="entry name" value="HIS_KIN"/>
    <property type="match status" value="1"/>
</dbReference>
<evidence type="ECO:0000313" key="13">
    <source>
        <dbReference type="Proteomes" id="UP000479132"/>
    </source>
</evidence>
<dbReference type="Gene3D" id="1.20.5.1930">
    <property type="match status" value="1"/>
</dbReference>
<dbReference type="InterPro" id="IPR003594">
    <property type="entry name" value="HATPase_dom"/>
</dbReference>
<keyword evidence="9" id="KW-0812">Transmembrane</keyword>
<dbReference type="InterPro" id="IPR050482">
    <property type="entry name" value="Sensor_HK_TwoCompSys"/>
</dbReference>
<organism evidence="12 13">
    <name type="scientific">Fodinibius halophilus</name>
    <dbReference type="NCBI Taxonomy" id="1736908"/>
    <lineage>
        <taxon>Bacteria</taxon>
        <taxon>Pseudomonadati</taxon>
        <taxon>Balneolota</taxon>
        <taxon>Balneolia</taxon>
        <taxon>Balneolales</taxon>
        <taxon>Balneolaceae</taxon>
        <taxon>Fodinibius</taxon>
    </lineage>
</organism>
<keyword evidence="4" id="KW-0808">Transferase</keyword>
<evidence type="ECO:0000256" key="2">
    <source>
        <dbReference type="ARBA" id="ARBA00012438"/>
    </source>
</evidence>
<feature type="signal peptide" evidence="10">
    <location>
        <begin position="1"/>
        <end position="31"/>
    </location>
</feature>
<dbReference type="InterPro" id="IPR013783">
    <property type="entry name" value="Ig-like_fold"/>
</dbReference>
<keyword evidence="13" id="KW-1185">Reference proteome</keyword>
<dbReference type="Pfam" id="PF02518">
    <property type="entry name" value="HATPase_c"/>
    <property type="match status" value="1"/>
</dbReference>
<dbReference type="EC" id="2.7.13.3" evidence="2"/>
<dbReference type="InterPro" id="IPR015943">
    <property type="entry name" value="WD40/YVTN_repeat-like_dom_sf"/>
</dbReference>
<dbReference type="AlphaFoldDB" id="A0A6M1SVY3"/>
<evidence type="ECO:0000313" key="12">
    <source>
        <dbReference type="EMBL" id="NGP88058.1"/>
    </source>
</evidence>
<evidence type="ECO:0000256" key="7">
    <source>
        <dbReference type="ARBA" id="ARBA00022840"/>
    </source>
</evidence>
<evidence type="ECO:0000256" key="9">
    <source>
        <dbReference type="SAM" id="Phobius"/>
    </source>
</evidence>
<dbReference type="GO" id="GO:0005524">
    <property type="term" value="F:ATP binding"/>
    <property type="evidence" value="ECO:0007669"/>
    <property type="project" value="UniProtKB-KW"/>
</dbReference>
<keyword evidence="10" id="KW-0732">Signal</keyword>
<dbReference type="GO" id="GO:0000155">
    <property type="term" value="F:phosphorelay sensor kinase activity"/>
    <property type="evidence" value="ECO:0007669"/>
    <property type="project" value="InterPro"/>
</dbReference>
<keyword evidence="7" id="KW-0067">ATP-binding</keyword>
<keyword evidence="5" id="KW-0547">Nucleotide-binding</keyword>
<protein>
    <recommendedName>
        <fullName evidence="2">histidine kinase</fullName>
        <ecNumber evidence="2">2.7.13.3</ecNumber>
    </recommendedName>
</protein>
<keyword evidence="9" id="KW-0472">Membrane</keyword>
<evidence type="ECO:0000256" key="5">
    <source>
        <dbReference type="ARBA" id="ARBA00022741"/>
    </source>
</evidence>
<evidence type="ECO:0000256" key="6">
    <source>
        <dbReference type="ARBA" id="ARBA00022777"/>
    </source>
</evidence>
<dbReference type="GO" id="GO:0046983">
    <property type="term" value="F:protein dimerization activity"/>
    <property type="evidence" value="ECO:0007669"/>
    <property type="project" value="InterPro"/>
</dbReference>
<accession>A0A6M1SVY3</accession>
<dbReference type="Proteomes" id="UP000479132">
    <property type="component" value="Unassembled WGS sequence"/>
</dbReference>
<evidence type="ECO:0000256" key="1">
    <source>
        <dbReference type="ARBA" id="ARBA00000085"/>
    </source>
</evidence>
<evidence type="ECO:0000256" key="4">
    <source>
        <dbReference type="ARBA" id="ARBA00022679"/>
    </source>
</evidence>
<gene>
    <name evidence="12" type="ORF">G3569_06805</name>
</gene>
<keyword evidence="8" id="KW-0902">Two-component regulatory system</keyword>
<dbReference type="EMBL" id="JAALLS010000007">
    <property type="protein sequence ID" value="NGP88058.1"/>
    <property type="molecule type" value="Genomic_DNA"/>
</dbReference>
<dbReference type="SUPFAM" id="SSF55874">
    <property type="entry name" value="ATPase domain of HSP90 chaperone/DNA topoisomerase II/histidine kinase"/>
    <property type="match status" value="1"/>
</dbReference>
<sequence length="990" mass="114070">MFNSIGDKKNLVKFYVLGAFMLLFCPHTLYAQDRNVSTYSNPPIQNFTNQDYNSYIQNWDITQDASGIIYIANVGEVLQYDGARWRSIEVENRRALSIERDQDDSLYVGGIGSLGFLDKSVEDTSITPSYYSLVPKLEDRDVSISNVWNVFTKDDLVYFRQRSAMFQYHNGQIDVFEPKKRFLRGFNVVDKILISDKEHGLYEINKKLDFIPNSDKYINREVMVVLPFDEGSWMIADGTNGLSIFNGTDIREIESPVNEFLIKNKVYTGIKLPDGTYLFGSLNSGIVHVDRDGDLLAKISSEEGLLSDQVHSLFLDQGNNVWVALGNGLSLIEPMSPFSYLDDRNNLPGTVIDIAVLGENIYAATNEGLFRLNIMQEKNKRTPKIQFEPLFDRSSRCNSLSRYDYDNELLASCNNTLYRIKDSNVVKLFSGSNIRLIKESRINQGYYYVLSRSKFQIFDANHSLFYTNEGFGYEVISLVEENDGDLWIGTVSNGVFRIESNFFESLNNFDSHIHHYEVPHSQDDQALRVFNISGEAVVGSSAGLYGYDAESDSLVRDHRFGEEMADPERQVFLMEEDAEGNIYVRSNREHQVLLKEEEGYRYAEAGLKRIDANQVNRIYTHESGLVWMASNEGIIQYDPSKDRFLDPEYEESYSAHVREVRVRGDSLINAGLKNRGYELDYENNELRFQYSATYYKEPSKIRYQVKLEGFEEEWSSWTAEVQKDYTNIPEGNYTFKVRAKNVYDSISKTDTFSFAVLPPWYRTWWAYSLYILVIGGLLYGLHKIRINRLMREHRIRNRIASDLHDEVSATLSSISYFAQAIRQVPDEEQSERFVNLISESADDAKEKITDIIWSIDPEKDSWVDLLSKCRRFASDLFESKDIEYKLNIDSDINQPLDIELRQHLWLIFKEMVVNAARHSQADKVEIHLGMQRNRLELRVRDNGIGLEKPVDQYNGKGLKSIKERAQKIGADLELGSNEEGGTCWKMTLGM</sequence>
<evidence type="ECO:0000256" key="3">
    <source>
        <dbReference type="ARBA" id="ARBA00022553"/>
    </source>
</evidence>
<dbReference type="RefSeq" id="WP_165267405.1">
    <property type="nucleotide sequence ID" value="NZ_JAALLS010000007.1"/>
</dbReference>
<feature type="chain" id="PRO_5026932023" description="histidine kinase" evidence="10">
    <location>
        <begin position="32"/>
        <end position="990"/>
    </location>
</feature>
<dbReference type="InterPro" id="IPR005467">
    <property type="entry name" value="His_kinase_dom"/>
</dbReference>
<comment type="catalytic activity">
    <reaction evidence="1">
        <text>ATP + protein L-histidine = ADP + protein N-phospho-L-histidine.</text>
        <dbReference type="EC" id="2.7.13.3"/>
    </reaction>
</comment>
<keyword evidence="9" id="KW-1133">Transmembrane helix</keyword>
<reference evidence="12 13" key="1">
    <citation type="submission" date="2020-02" db="EMBL/GenBank/DDBJ databases">
        <title>Aliifodinibius halophilus 2W32, complete genome.</title>
        <authorList>
            <person name="Li Y."/>
            <person name="Wu S."/>
        </authorList>
    </citation>
    <scope>NUCLEOTIDE SEQUENCE [LARGE SCALE GENOMIC DNA]</scope>
    <source>
        <strain evidence="12 13">2W32</strain>
    </source>
</reference>
<evidence type="ECO:0000256" key="10">
    <source>
        <dbReference type="SAM" id="SignalP"/>
    </source>
</evidence>